<dbReference type="PROSITE" id="PS00061">
    <property type="entry name" value="ADH_SHORT"/>
    <property type="match status" value="1"/>
</dbReference>
<dbReference type="PANTHER" id="PTHR42760:SF121">
    <property type="entry name" value="3-OXOACYL-(ACYL-CARRIER-PROTEIN) REDUCTASE"/>
    <property type="match status" value="1"/>
</dbReference>
<organism evidence="4 5">
    <name type="scientific">Marasmius crinis-equi</name>
    <dbReference type="NCBI Taxonomy" id="585013"/>
    <lineage>
        <taxon>Eukaryota</taxon>
        <taxon>Fungi</taxon>
        <taxon>Dikarya</taxon>
        <taxon>Basidiomycota</taxon>
        <taxon>Agaricomycotina</taxon>
        <taxon>Agaricomycetes</taxon>
        <taxon>Agaricomycetidae</taxon>
        <taxon>Agaricales</taxon>
        <taxon>Marasmiineae</taxon>
        <taxon>Marasmiaceae</taxon>
        <taxon>Marasmius</taxon>
    </lineage>
</organism>
<dbReference type="Gene3D" id="3.40.50.720">
    <property type="entry name" value="NAD(P)-binding Rossmann-like Domain"/>
    <property type="match status" value="1"/>
</dbReference>
<evidence type="ECO:0000313" key="5">
    <source>
        <dbReference type="Proteomes" id="UP001465976"/>
    </source>
</evidence>
<dbReference type="InterPro" id="IPR002347">
    <property type="entry name" value="SDR_fam"/>
</dbReference>
<gene>
    <name evidence="4" type="ORF">V5O48_008536</name>
</gene>
<dbReference type="InterPro" id="IPR020904">
    <property type="entry name" value="Sc_DH/Rdtase_CS"/>
</dbReference>
<dbReference type="Pfam" id="PF00106">
    <property type="entry name" value="adh_short"/>
    <property type="match status" value="1"/>
</dbReference>
<dbReference type="PRINTS" id="PR00081">
    <property type="entry name" value="GDHRDH"/>
</dbReference>
<comment type="similarity">
    <text evidence="1 3">Belongs to the short-chain dehydrogenases/reductases (SDR) family.</text>
</comment>
<dbReference type="Proteomes" id="UP001465976">
    <property type="component" value="Unassembled WGS sequence"/>
</dbReference>
<dbReference type="PANTHER" id="PTHR42760">
    <property type="entry name" value="SHORT-CHAIN DEHYDROGENASES/REDUCTASES FAMILY MEMBER"/>
    <property type="match status" value="1"/>
</dbReference>
<protein>
    <submittedName>
        <fullName evidence="4">Uncharacterized protein</fullName>
    </submittedName>
</protein>
<proteinExistence type="inferred from homology"/>
<keyword evidence="5" id="KW-1185">Reference proteome</keyword>
<accession>A0ABR3FE63</accession>
<keyword evidence="2" id="KW-0521">NADP</keyword>
<reference evidence="4 5" key="1">
    <citation type="submission" date="2024-02" db="EMBL/GenBank/DDBJ databases">
        <title>A draft genome for the cacao thread blight pathogen Marasmius crinis-equi.</title>
        <authorList>
            <person name="Cohen S.P."/>
            <person name="Baruah I.K."/>
            <person name="Amoako-Attah I."/>
            <person name="Bukari Y."/>
            <person name="Meinhardt L.W."/>
            <person name="Bailey B.A."/>
        </authorList>
    </citation>
    <scope>NUCLEOTIDE SEQUENCE [LARGE SCALE GENOMIC DNA]</scope>
    <source>
        <strain evidence="4 5">GH-76</strain>
    </source>
</reference>
<evidence type="ECO:0000313" key="4">
    <source>
        <dbReference type="EMBL" id="KAL0573414.1"/>
    </source>
</evidence>
<evidence type="ECO:0000256" key="3">
    <source>
        <dbReference type="RuleBase" id="RU000363"/>
    </source>
</evidence>
<dbReference type="Pfam" id="PF13561">
    <property type="entry name" value="adh_short_C2"/>
    <property type="match status" value="1"/>
</dbReference>
<comment type="caution">
    <text evidence="4">The sequence shown here is derived from an EMBL/GenBank/DDBJ whole genome shotgun (WGS) entry which is preliminary data.</text>
</comment>
<evidence type="ECO:0000256" key="2">
    <source>
        <dbReference type="ARBA" id="ARBA00022857"/>
    </source>
</evidence>
<dbReference type="PRINTS" id="PR00080">
    <property type="entry name" value="SDRFAMILY"/>
</dbReference>
<dbReference type="EMBL" id="JBAHYK010000508">
    <property type="protein sequence ID" value="KAL0573414.1"/>
    <property type="molecule type" value="Genomic_DNA"/>
</dbReference>
<sequence>MFSPARIALRSTAPGLVLRRGLSSSAATKRTALITGSGRGIGRAIALRLASDGFDICVNDLPSNAESIESVAKEVRALGREAFTTFCDVTKISQVEETVQKSVDALGPLNVMVANAGIVQIESLMDTTLEQMQQIYEINVFGVVYSNAIAGKQFIKQGTGGKIINAARFVTDFPLSSFKATPKRLEYSIASFRGNPPLALYCSTKAAVRSLTQGFAQELGPHKVTVNAYAPGNIDTPMWEKIDIALGKLSGMQVGESWKSMEAITPLRRNGSAEDVSRLVSFLAGPDSDFITGQTMIVDGGIMFS</sequence>
<dbReference type="InterPro" id="IPR036291">
    <property type="entry name" value="NAD(P)-bd_dom_sf"/>
</dbReference>
<name>A0ABR3FE63_9AGAR</name>
<evidence type="ECO:0000256" key="1">
    <source>
        <dbReference type="ARBA" id="ARBA00006484"/>
    </source>
</evidence>
<dbReference type="SUPFAM" id="SSF51735">
    <property type="entry name" value="NAD(P)-binding Rossmann-fold domains"/>
    <property type="match status" value="1"/>
</dbReference>